<accession>A0A841QH08</accession>
<evidence type="ECO:0000313" key="2">
    <source>
        <dbReference type="Proteomes" id="UP000578000"/>
    </source>
</evidence>
<dbReference type="RefSeq" id="WP_166114948.1">
    <property type="nucleotide sequence ID" value="NZ_BAABDB010000036.1"/>
</dbReference>
<organism evidence="1 2">
    <name type="scientific">Acetobacter lovaniensis</name>
    <dbReference type="NCBI Taxonomy" id="104100"/>
    <lineage>
        <taxon>Bacteria</taxon>
        <taxon>Pseudomonadati</taxon>
        <taxon>Pseudomonadota</taxon>
        <taxon>Alphaproteobacteria</taxon>
        <taxon>Acetobacterales</taxon>
        <taxon>Acetobacteraceae</taxon>
        <taxon>Acetobacter</taxon>
    </lineage>
</organism>
<proteinExistence type="predicted"/>
<protein>
    <recommendedName>
        <fullName evidence="3">Phage tail protein</fullName>
    </recommendedName>
</protein>
<reference evidence="1 2" key="1">
    <citation type="submission" date="2020-08" db="EMBL/GenBank/DDBJ databases">
        <title>Genomic Encyclopedia of Type Strains, Phase IV (KMG-IV): sequencing the most valuable type-strain genomes for metagenomic binning, comparative biology and taxonomic classification.</title>
        <authorList>
            <person name="Goeker M."/>
        </authorList>
    </citation>
    <scope>NUCLEOTIDE SEQUENCE [LARGE SCALE GENOMIC DNA]</scope>
    <source>
        <strain evidence="1 2">DSM 4491</strain>
    </source>
</reference>
<sequence length="123" mass="12921">MANAGDVIGIIQIYSGSTLIDCTPGSKIRLPGRKNTAVATGYKTRTAAGYQGGQVDATALMGTGDDLDWPDPSARGPLQVRCDTGQVIAITDAIIEQKPDISDGGGKAALRWFFDNYTIQVTS</sequence>
<keyword evidence="2" id="KW-1185">Reference proteome</keyword>
<dbReference type="Proteomes" id="UP000578000">
    <property type="component" value="Unassembled WGS sequence"/>
</dbReference>
<dbReference type="EMBL" id="JACHIE010000008">
    <property type="protein sequence ID" value="MBB6457463.1"/>
    <property type="molecule type" value="Genomic_DNA"/>
</dbReference>
<dbReference type="AlphaFoldDB" id="A0A841QH08"/>
<comment type="caution">
    <text evidence="1">The sequence shown here is derived from an EMBL/GenBank/DDBJ whole genome shotgun (WGS) entry which is preliminary data.</text>
</comment>
<gene>
    <name evidence="1" type="ORF">HNR55_002059</name>
</gene>
<name>A0A841QH08_9PROT</name>
<evidence type="ECO:0008006" key="3">
    <source>
        <dbReference type="Google" id="ProtNLM"/>
    </source>
</evidence>
<evidence type="ECO:0000313" key="1">
    <source>
        <dbReference type="EMBL" id="MBB6457463.1"/>
    </source>
</evidence>